<evidence type="ECO:0000259" key="2">
    <source>
        <dbReference type="PROSITE" id="PS51061"/>
    </source>
</evidence>
<gene>
    <name evidence="3" type="ORF">BQ4739_LOCUS6966</name>
</gene>
<feature type="region of interest" description="Disordered" evidence="1">
    <location>
        <begin position="1"/>
        <end position="21"/>
    </location>
</feature>
<evidence type="ECO:0000313" key="3">
    <source>
        <dbReference type="EMBL" id="SZX66563.1"/>
    </source>
</evidence>
<dbReference type="InterPro" id="IPR001374">
    <property type="entry name" value="R3H_dom"/>
</dbReference>
<organism evidence="3 4">
    <name type="scientific">Tetradesmus obliquus</name>
    <name type="common">Green alga</name>
    <name type="synonym">Acutodesmus obliquus</name>
    <dbReference type="NCBI Taxonomy" id="3088"/>
    <lineage>
        <taxon>Eukaryota</taxon>
        <taxon>Viridiplantae</taxon>
        <taxon>Chlorophyta</taxon>
        <taxon>core chlorophytes</taxon>
        <taxon>Chlorophyceae</taxon>
        <taxon>CS clade</taxon>
        <taxon>Sphaeropleales</taxon>
        <taxon>Scenedesmaceae</taxon>
        <taxon>Tetradesmus</taxon>
    </lineage>
</organism>
<dbReference type="SUPFAM" id="SSF82708">
    <property type="entry name" value="R3H domain"/>
    <property type="match status" value="1"/>
</dbReference>
<proteinExistence type="predicted"/>
<dbReference type="PROSITE" id="PS51061">
    <property type="entry name" value="R3H"/>
    <property type="match status" value="1"/>
</dbReference>
<keyword evidence="4" id="KW-1185">Reference proteome</keyword>
<dbReference type="EMBL" id="FNXT01000713">
    <property type="protein sequence ID" value="SZX66563.1"/>
    <property type="molecule type" value="Genomic_DNA"/>
</dbReference>
<accession>A0A383VNR7</accession>
<dbReference type="Pfam" id="PF13902">
    <property type="entry name" value="R3H-assoc"/>
    <property type="match status" value="1"/>
</dbReference>
<dbReference type="PANTHER" id="PTHR32019">
    <property type="entry name" value="R3H DOMAIN-CONTAINING PROTEIN 4"/>
    <property type="match status" value="1"/>
</dbReference>
<dbReference type="InterPro" id="IPR036867">
    <property type="entry name" value="R3H_dom_sf"/>
</dbReference>
<feature type="domain" description="R3H" evidence="2">
    <location>
        <begin position="183"/>
        <end position="247"/>
    </location>
</feature>
<name>A0A383VNR7_TETOB</name>
<dbReference type="InterPro" id="IPR025952">
    <property type="entry name" value="R3H-assoc_dom"/>
</dbReference>
<dbReference type="AlphaFoldDB" id="A0A383VNR7"/>
<reference evidence="3 4" key="1">
    <citation type="submission" date="2016-10" db="EMBL/GenBank/DDBJ databases">
        <authorList>
            <person name="Cai Z."/>
        </authorList>
    </citation>
    <scope>NUCLEOTIDE SEQUENCE [LARGE SCALE GENOMIC DNA]</scope>
</reference>
<dbReference type="GO" id="GO:0003676">
    <property type="term" value="F:nucleic acid binding"/>
    <property type="evidence" value="ECO:0007669"/>
    <property type="project" value="UniProtKB-UniRule"/>
</dbReference>
<evidence type="ECO:0000256" key="1">
    <source>
        <dbReference type="SAM" id="MobiDB-lite"/>
    </source>
</evidence>
<feature type="region of interest" description="Disordered" evidence="1">
    <location>
        <begin position="245"/>
        <end position="271"/>
    </location>
</feature>
<dbReference type="Proteomes" id="UP000256970">
    <property type="component" value="Unassembled WGS sequence"/>
</dbReference>
<protein>
    <recommendedName>
        <fullName evidence="2">R3H domain-containing protein</fullName>
    </recommendedName>
</protein>
<dbReference type="InterPro" id="IPR039629">
    <property type="entry name" value="R3HDM4"/>
</dbReference>
<evidence type="ECO:0000313" key="4">
    <source>
        <dbReference type="Proteomes" id="UP000256970"/>
    </source>
</evidence>
<sequence>MPDGSRYTLRESVTTRKRSSGLRRAKDDVWLQLQRNKVSAGSEQELQEIRAIEQAGHRRRRRWLNEKVLRDMAGPMSAQDMQSQFSPVPFGSYPPPSAFASAMAPEHLPLWEHFRNIDLDKQDKVLQRWEQHNQEQQQQQQQQHRPGTLITRHEQQEAAAAAALDRWRAVSRSARSALKKANVHSVLELEMQLLQLLEQPDPHAEQLLELPDGFARLLVHGLAEFHGLLSSTRVVSGSKLVCVRRKPQHRQQHQTAAAAGGGTSPPPAAAAVEAGASAAGAGSSSGGSLVDAAAVTGYVDVAAGDVGVEHGSRAAHWLLQHDAITCCDVIMALHELGSSFDQHGLGRFMKMYVHGSVSDMHSDDYVMV</sequence>
<dbReference type="PANTHER" id="PTHR32019:SF2">
    <property type="entry name" value="R3H DOMAIN-CONTAINING PROTEIN 4"/>
    <property type="match status" value="1"/>
</dbReference>